<feature type="region of interest" description="Disordered" evidence="4">
    <location>
        <begin position="265"/>
        <end position="301"/>
    </location>
</feature>
<dbReference type="PROSITE" id="PS50013">
    <property type="entry name" value="CHROMO_2"/>
    <property type="match status" value="1"/>
</dbReference>
<evidence type="ECO:0000256" key="2">
    <source>
        <dbReference type="ARBA" id="ARBA00011353"/>
    </source>
</evidence>
<dbReference type="GeneID" id="63726579"/>
<dbReference type="OrthoDB" id="1918685at2759"/>
<dbReference type="GO" id="GO:0006338">
    <property type="term" value="P:chromatin remodeling"/>
    <property type="evidence" value="ECO:0007669"/>
    <property type="project" value="UniProtKB-ARBA"/>
</dbReference>
<feature type="region of interest" description="Disordered" evidence="4">
    <location>
        <begin position="1"/>
        <end position="20"/>
    </location>
</feature>
<feature type="compositionally biased region" description="Polar residues" evidence="4">
    <location>
        <begin position="284"/>
        <end position="300"/>
    </location>
</feature>
<name>A0A1L9P4D4_ASPVE</name>
<dbReference type="Proteomes" id="UP000184073">
    <property type="component" value="Unassembled WGS sequence"/>
</dbReference>
<keyword evidence="7" id="KW-1185">Reference proteome</keyword>
<dbReference type="InterPro" id="IPR023780">
    <property type="entry name" value="Chromo_domain"/>
</dbReference>
<dbReference type="Pfam" id="PF00385">
    <property type="entry name" value="Chromo"/>
    <property type="match status" value="1"/>
</dbReference>
<evidence type="ECO:0000256" key="3">
    <source>
        <dbReference type="ARBA" id="ARBA00023242"/>
    </source>
</evidence>
<feature type="compositionally biased region" description="Basic residues" evidence="4">
    <location>
        <begin position="106"/>
        <end position="116"/>
    </location>
</feature>
<feature type="region of interest" description="Disordered" evidence="4">
    <location>
        <begin position="588"/>
        <end position="609"/>
    </location>
</feature>
<keyword evidence="3" id="KW-0539">Nucleus</keyword>
<dbReference type="EMBL" id="KV878125">
    <property type="protein sequence ID" value="OJI96381.1"/>
    <property type="molecule type" value="Genomic_DNA"/>
</dbReference>
<gene>
    <name evidence="6" type="ORF">ASPVEDRAFT_35774</name>
</gene>
<accession>A0A1L9P4D4</accession>
<proteinExistence type="predicted"/>
<reference evidence="7" key="1">
    <citation type="journal article" date="2017" name="Genome Biol.">
        <title>Comparative genomics reveals high biological diversity and specific adaptations in the industrially and medically important fungal genus Aspergillus.</title>
        <authorList>
            <person name="de Vries R.P."/>
            <person name="Riley R."/>
            <person name="Wiebenga A."/>
            <person name="Aguilar-Osorio G."/>
            <person name="Amillis S."/>
            <person name="Uchima C.A."/>
            <person name="Anderluh G."/>
            <person name="Asadollahi M."/>
            <person name="Askin M."/>
            <person name="Barry K."/>
            <person name="Battaglia E."/>
            <person name="Bayram O."/>
            <person name="Benocci T."/>
            <person name="Braus-Stromeyer S.A."/>
            <person name="Caldana C."/>
            <person name="Canovas D."/>
            <person name="Cerqueira G.C."/>
            <person name="Chen F."/>
            <person name="Chen W."/>
            <person name="Choi C."/>
            <person name="Clum A."/>
            <person name="Dos Santos R.A."/>
            <person name="Damasio A.R."/>
            <person name="Diallinas G."/>
            <person name="Emri T."/>
            <person name="Fekete E."/>
            <person name="Flipphi M."/>
            <person name="Freyberg S."/>
            <person name="Gallo A."/>
            <person name="Gournas C."/>
            <person name="Habgood R."/>
            <person name="Hainaut M."/>
            <person name="Harispe M.L."/>
            <person name="Henrissat B."/>
            <person name="Hilden K.S."/>
            <person name="Hope R."/>
            <person name="Hossain A."/>
            <person name="Karabika E."/>
            <person name="Karaffa L."/>
            <person name="Karanyi Z."/>
            <person name="Krasevec N."/>
            <person name="Kuo A."/>
            <person name="Kusch H."/>
            <person name="LaButti K."/>
            <person name="Lagendijk E.L."/>
            <person name="Lapidus A."/>
            <person name="Levasseur A."/>
            <person name="Lindquist E."/>
            <person name="Lipzen A."/>
            <person name="Logrieco A.F."/>
            <person name="MacCabe A."/>
            <person name="Maekelae M.R."/>
            <person name="Malavazi I."/>
            <person name="Melin P."/>
            <person name="Meyer V."/>
            <person name="Mielnichuk N."/>
            <person name="Miskei M."/>
            <person name="Molnar A.P."/>
            <person name="Mule G."/>
            <person name="Ngan C.Y."/>
            <person name="Orejas M."/>
            <person name="Orosz E."/>
            <person name="Ouedraogo J.P."/>
            <person name="Overkamp K.M."/>
            <person name="Park H.-S."/>
            <person name="Perrone G."/>
            <person name="Piumi F."/>
            <person name="Punt P.J."/>
            <person name="Ram A.F."/>
            <person name="Ramon A."/>
            <person name="Rauscher S."/>
            <person name="Record E."/>
            <person name="Riano-Pachon D.M."/>
            <person name="Robert V."/>
            <person name="Roehrig J."/>
            <person name="Ruller R."/>
            <person name="Salamov A."/>
            <person name="Salih N.S."/>
            <person name="Samson R.A."/>
            <person name="Sandor E."/>
            <person name="Sanguinetti M."/>
            <person name="Schuetze T."/>
            <person name="Sepcic K."/>
            <person name="Shelest E."/>
            <person name="Sherlock G."/>
            <person name="Sophianopoulou V."/>
            <person name="Squina F.M."/>
            <person name="Sun H."/>
            <person name="Susca A."/>
            <person name="Todd R.B."/>
            <person name="Tsang A."/>
            <person name="Unkles S.E."/>
            <person name="van de Wiele N."/>
            <person name="van Rossen-Uffink D."/>
            <person name="Oliveira J.V."/>
            <person name="Vesth T.C."/>
            <person name="Visser J."/>
            <person name="Yu J.-H."/>
            <person name="Zhou M."/>
            <person name="Andersen M.R."/>
            <person name="Archer D.B."/>
            <person name="Baker S.E."/>
            <person name="Benoit I."/>
            <person name="Brakhage A.A."/>
            <person name="Braus G.H."/>
            <person name="Fischer R."/>
            <person name="Frisvad J.C."/>
            <person name="Goldman G.H."/>
            <person name="Houbraken J."/>
            <person name="Oakley B."/>
            <person name="Pocsi I."/>
            <person name="Scazzocchio C."/>
            <person name="Seiboth B."/>
            <person name="vanKuyk P.A."/>
            <person name="Wortman J."/>
            <person name="Dyer P.S."/>
            <person name="Grigoriev I.V."/>
        </authorList>
    </citation>
    <scope>NUCLEOTIDE SEQUENCE [LARGE SCALE GENOMIC DNA]</scope>
    <source>
        <strain evidence="7">CBS 583.65</strain>
    </source>
</reference>
<feature type="compositionally biased region" description="Polar residues" evidence="4">
    <location>
        <begin position="954"/>
        <end position="984"/>
    </location>
</feature>
<evidence type="ECO:0000256" key="4">
    <source>
        <dbReference type="SAM" id="MobiDB-lite"/>
    </source>
</evidence>
<feature type="region of interest" description="Disordered" evidence="4">
    <location>
        <begin position="102"/>
        <end position="160"/>
    </location>
</feature>
<dbReference type="PANTHER" id="PTHR22812">
    <property type="entry name" value="CHROMOBOX PROTEIN"/>
    <property type="match status" value="1"/>
</dbReference>
<comment type="subunit">
    <text evidence="2">Component of the NuA4 histone acetyltransferase complex.</text>
</comment>
<dbReference type="RefSeq" id="XP_040662144.1">
    <property type="nucleotide sequence ID" value="XM_040811068.1"/>
</dbReference>
<organism evidence="6 7">
    <name type="scientific">Aspergillus versicolor CBS 583.65</name>
    <dbReference type="NCBI Taxonomy" id="1036611"/>
    <lineage>
        <taxon>Eukaryota</taxon>
        <taxon>Fungi</taxon>
        <taxon>Dikarya</taxon>
        <taxon>Ascomycota</taxon>
        <taxon>Pezizomycotina</taxon>
        <taxon>Eurotiomycetes</taxon>
        <taxon>Eurotiomycetidae</taxon>
        <taxon>Eurotiales</taxon>
        <taxon>Aspergillaceae</taxon>
        <taxon>Aspergillus</taxon>
        <taxon>Aspergillus subgen. Nidulantes</taxon>
    </lineage>
</organism>
<feature type="compositionally biased region" description="Polar residues" evidence="4">
    <location>
        <begin position="588"/>
        <end position="597"/>
    </location>
</feature>
<dbReference type="VEuPathDB" id="FungiDB:ASPVEDRAFT_35774"/>
<feature type="compositionally biased region" description="Low complexity" evidence="4">
    <location>
        <begin position="937"/>
        <end position="946"/>
    </location>
</feature>
<feature type="region of interest" description="Disordered" evidence="4">
    <location>
        <begin position="173"/>
        <end position="253"/>
    </location>
</feature>
<protein>
    <recommendedName>
        <fullName evidence="5">Chromo domain-containing protein</fullName>
    </recommendedName>
</protein>
<dbReference type="Gene3D" id="2.40.50.40">
    <property type="match status" value="1"/>
</dbReference>
<dbReference type="STRING" id="1036611.A0A1L9P4D4"/>
<dbReference type="CDD" id="cd18966">
    <property type="entry name" value="chromodomain"/>
    <property type="match status" value="1"/>
</dbReference>
<evidence type="ECO:0000256" key="1">
    <source>
        <dbReference type="ARBA" id="ARBA00004123"/>
    </source>
</evidence>
<dbReference type="InterPro" id="IPR016197">
    <property type="entry name" value="Chromo-like_dom_sf"/>
</dbReference>
<dbReference type="SUPFAM" id="SSF54160">
    <property type="entry name" value="Chromo domain-like"/>
    <property type="match status" value="1"/>
</dbReference>
<dbReference type="GO" id="GO:0005634">
    <property type="term" value="C:nucleus"/>
    <property type="evidence" value="ECO:0007669"/>
    <property type="project" value="UniProtKB-SubCell"/>
</dbReference>
<dbReference type="InterPro" id="IPR051219">
    <property type="entry name" value="Heterochromatin_chromo-domain"/>
</dbReference>
<feature type="domain" description="Chromo" evidence="5">
    <location>
        <begin position="25"/>
        <end position="83"/>
    </location>
</feature>
<dbReference type="AlphaFoldDB" id="A0A1L9P4D4"/>
<evidence type="ECO:0000313" key="6">
    <source>
        <dbReference type="EMBL" id="OJI96381.1"/>
    </source>
</evidence>
<feature type="region of interest" description="Disordered" evidence="4">
    <location>
        <begin position="934"/>
        <end position="984"/>
    </location>
</feature>
<evidence type="ECO:0000313" key="7">
    <source>
        <dbReference type="Proteomes" id="UP000184073"/>
    </source>
</evidence>
<dbReference type="InterPro" id="IPR000953">
    <property type="entry name" value="Chromo/chromo_shadow_dom"/>
</dbReference>
<feature type="compositionally biased region" description="Basic and acidic residues" evidence="4">
    <location>
        <begin position="213"/>
        <end position="236"/>
    </location>
</feature>
<comment type="subcellular location">
    <subcellularLocation>
        <location evidence="1">Nucleus</location>
    </subcellularLocation>
</comment>
<evidence type="ECO:0000259" key="5">
    <source>
        <dbReference type="PROSITE" id="PS50013"/>
    </source>
</evidence>
<sequence length="984" mass="111052">MEAGGISDDEISLTSTVESEQQSEYDVETILAEEEFPDGMRYLVRWLGYSLDRCTWEPAGSFNFGETLQDWELKKQLISEGKESAFDVATWEARLVRLQEESDERKRRRSIKRRKLSASEANSTPAKHTAPTIRRTNSDKGLGGSTKLQPGPAPRSLFQDGVHPARQGLLGSSAQRLPPVLFGPSQSTPDSARPKKPSCTDKPKLFKNLSTKWRYEKLGRTEPAPDKNQLDLRRPTDWAPISPTDITQLGPSRLVTDIADESRIDHASDDPLDSPRSSHRYQRSPVTSSIPNNNAWNVTNPEPIETRSEPINNMAAHHESAKPTSEFNLEFPPRRPSSTSKFLHPKRWWSRGELYVTIYLGPEKLEIGDVRLCGIPFEEARGIFKMKVGKVIELWFKDLCTLDEYNALCHGMVNQKLANGWVEGFDDTEPTLRRAAMSLWQANQVAIAHINRGAWDEILLAYPPGSPDFNFLDSGASWSERGYLHLTLRGPLRPMESLDSRAKIYPHLREINNTSAGGSLGPSTVHVPSGVQLSRSIDVAQENTKPSTSLPTLDPPPDTAIYMPSSLNSPTTPIVSSNSTVQKVIPSTESMNRTAHPTQAPAPDGSNLDATPDLDELLYSNFGISFKKLATISNTDKPQRAEMFFVWFPGDSELVRNEKELILAFLRKHTSLLFSNSVDVDWERFVAMVKKNTMQGVILFHESFVQYETIPFFKEILRKSSTFWNISISQPLKYAGHQVHAQRLFPHGGVILLTEDFMVREPDAATIILGWFCEYTRTKIPGNWKIMVRPDISNWLSKQVEISDKPKKSWWLAISHLLGRLGLSPADGRLPSIEDNHSSVISPSMLPRYGSRTSDDCPTIPSNCTQEQRDTDHLAEFFAGWSIVNAHRFRRFSMITALEPLKRWADWQHIEIRSSQEFYNLHQIDPKRIQTTLLQETPSSSTAEPSPYTPRTPMPSSTPAYEQRPSSSNTHQPLFQHTYGQPYQ</sequence>
<dbReference type="SMART" id="SM00298">
    <property type="entry name" value="CHROMO"/>
    <property type="match status" value="1"/>
</dbReference>